<keyword evidence="3 7" id="KW-0812">Transmembrane</keyword>
<evidence type="ECO:0000256" key="2">
    <source>
        <dbReference type="ARBA" id="ARBA00022475"/>
    </source>
</evidence>
<gene>
    <name evidence="10" type="ORF">C2E25_09390</name>
</gene>
<dbReference type="RefSeq" id="WP_103115493.1">
    <property type="nucleotide sequence ID" value="NZ_PPFX01000019.1"/>
</dbReference>
<comment type="subcellular location">
    <subcellularLocation>
        <location evidence="1">Cell membrane</location>
        <topology evidence="1">Multi-pass membrane protein</topology>
    </subcellularLocation>
    <subcellularLocation>
        <location evidence="7">Membrane</location>
        <topology evidence="7">Multi-pass membrane protein</topology>
    </subcellularLocation>
</comment>
<dbReference type="InterPro" id="IPR052175">
    <property type="entry name" value="ComplexI-like_HydComp"/>
</dbReference>
<feature type="transmembrane region" description="Helical" evidence="8">
    <location>
        <begin position="261"/>
        <end position="279"/>
    </location>
</feature>
<feature type="transmembrane region" description="Helical" evidence="8">
    <location>
        <begin position="146"/>
        <end position="169"/>
    </location>
</feature>
<sequence>MLSLLIIPLPLALLALLIPSNRWRPLLLPVAGLACAALALPLVFSSQLVVGHWFSLDPLGKLVLLVVSLLFAGCGCYGFGYLRMRPERDNRVFVASMLMFLFSMLLATLSRHLGLLWVAIEATTLFSAPLIYFNRNRHSIEATWKYLLICSVGIALAMLGIFAIAYAAVNQGVPVDLQLVTLLQLGPKLSHPWLQAGFIFLLIGFGTKMGLAPMHTWKPDTYGEAPGMVGALLAGGLTSVAFLGVMRGVQVMAAAGLMQSAQRSLLILGLLSVALAAVFMVRQPDIKRLLAYSSIEHMGILAIGVGIGGAATFGAMFHLLNNAFTKGSLFLCAGNLQRAFDSKQLDQVHGAIERVPASGTLLLLGFLAITGSPPFGLFQSEFSILRGAFSLHQAGIGIALLLLLGLVFIGMAGTLLPATLGRSTAPVQKKSFGDTPLTVLPPLLLLAVILLLGLFLPEPLHRLFNGAAALLEVQP</sequence>
<dbReference type="Pfam" id="PF00361">
    <property type="entry name" value="Proton_antipo_M"/>
    <property type="match status" value="1"/>
</dbReference>
<dbReference type="AlphaFoldDB" id="A0A2K2H9L1"/>
<evidence type="ECO:0000256" key="8">
    <source>
        <dbReference type="SAM" id="Phobius"/>
    </source>
</evidence>
<name>A0A2K2H9L1_9BACT</name>
<evidence type="ECO:0000259" key="9">
    <source>
        <dbReference type="Pfam" id="PF00361"/>
    </source>
</evidence>
<feature type="transmembrane region" description="Helical" evidence="8">
    <location>
        <begin position="228"/>
        <end position="249"/>
    </location>
</feature>
<evidence type="ECO:0000256" key="1">
    <source>
        <dbReference type="ARBA" id="ARBA00004651"/>
    </source>
</evidence>
<evidence type="ECO:0000256" key="3">
    <source>
        <dbReference type="ARBA" id="ARBA00022692"/>
    </source>
</evidence>
<feature type="transmembrane region" description="Helical" evidence="8">
    <location>
        <begin position="357"/>
        <end position="378"/>
    </location>
</feature>
<evidence type="ECO:0000256" key="6">
    <source>
        <dbReference type="ARBA" id="ARBA00023136"/>
    </source>
</evidence>
<keyword evidence="4 8" id="KW-1133">Transmembrane helix</keyword>
<comment type="caution">
    <text evidence="10">The sequence shown here is derived from an EMBL/GenBank/DDBJ whole genome shotgun (WGS) entry which is preliminary data.</text>
</comment>
<feature type="transmembrane region" description="Helical" evidence="8">
    <location>
        <begin position="439"/>
        <end position="456"/>
    </location>
</feature>
<dbReference type="OrthoDB" id="9805769at2"/>
<feature type="transmembrane region" description="Helical" evidence="8">
    <location>
        <begin position="92"/>
        <end position="109"/>
    </location>
</feature>
<feature type="transmembrane region" description="Helical" evidence="8">
    <location>
        <begin position="115"/>
        <end position="134"/>
    </location>
</feature>
<evidence type="ECO:0000313" key="11">
    <source>
        <dbReference type="Proteomes" id="UP000236340"/>
    </source>
</evidence>
<feature type="transmembrane region" description="Helical" evidence="8">
    <location>
        <begin position="398"/>
        <end position="419"/>
    </location>
</feature>
<dbReference type="InterPro" id="IPR001750">
    <property type="entry name" value="ND/Mrp_TM"/>
</dbReference>
<dbReference type="GO" id="GO:0016491">
    <property type="term" value="F:oxidoreductase activity"/>
    <property type="evidence" value="ECO:0007669"/>
    <property type="project" value="UniProtKB-KW"/>
</dbReference>
<feature type="domain" description="NADH:quinone oxidoreductase/Mrp antiporter transmembrane" evidence="9">
    <location>
        <begin position="110"/>
        <end position="396"/>
    </location>
</feature>
<feature type="transmembrane region" description="Helical" evidence="8">
    <location>
        <begin position="300"/>
        <end position="320"/>
    </location>
</feature>
<evidence type="ECO:0000256" key="4">
    <source>
        <dbReference type="ARBA" id="ARBA00022989"/>
    </source>
</evidence>
<dbReference type="Proteomes" id="UP000236340">
    <property type="component" value="Unassembled WGS sequence"/>
</dbReference>
<feature type="transmembrane region" description="Helical" evidence="8">
    <location>
        <begin position="189"/>
        <end position="207"/>
    </location>
</feature>
<evidence type="ECO:0000256" key="5">
    <source>
        <dbReference type="ARBA" id="ARBA00023002"/>
    </source>
</evidence>
<dbReference type="EMBL" id="PPFX01000019">
    <property type="protein sequence ID" value="PNU19992.1"/>
    <property type="molecule type" value="Genomic_DNA"/>
</dbReference>
<keyword evidence="6 8" id="KW-0472">Membrane</keyword>
<reference evidence="10 11" key="1">
    <citation type="journal article" date="2018" name="Genome Announc.">
        <title>Genome Sequence of Geothermobacter sp. HR-1 Iron Reducer from the Loihi Seamount.</title>
        <authorList>
            <person name="Smith H."/>
            <person name="Abuyen K."/>
            <person name="Tremblay J."/>
            <person name="Savalia P."/>
            <person name="Perez-Rodriguez I."/>
            <person name="Emerson D."/>
            <person name="Tully B."/>
            <person name="Amend J."/>
        </authorList>
    </citation>
    <scope>NUCLEOTIDE SEQUENCE [LARGE SCALE GENOMIC DNA]</scope>
    <source>
        <strain evidence="10 11">HR-1</strain>
    </source>
</reference>
<evidence type="ECO:0000313" key="10">
    <source>
        <dbReference type="EMBL" id="PNU19992.1"/>
    </source>
</evidence>
<dbReference type="PANTHER" id="PTHR42682:SF5">
    <property type="entry name" value="HYDROGENASE-4 COMPONENT F"/>
    <property type="match status" value="1"/>
</dbReference>
<accession>A0A2K2H9L1</accession>
<protein>
    <submittedName>
        <fullName evidence="10">Hydrogenase</fullName>
    </submittedName>
</protein>
<keyword evidence="2" id="KW-1003">Cell membrane</keyword>
<keyword evidence="5" id="KW-0560">Oxidoreductase</keyword>
<proteinExistence type="predicted"/>
<organism evidence="10 11">
    <name type="scientific">Geothermobacter hydrogeniphilus</name>
    <dbReference type="NCBI Taxonomy" id="1969733"/>
    <lineage>
        <taxon>Bacteria</taxon>
        <taxon>Pseudomonadati</taxon>
        <taxon>Thermodesulfobacteriota</taxon>
        <taxon>Desulfuromonadia</taxon>
        <taxon>Desulfuromonadales</taxon>
        <taxon>Geothermobacteraceae</taxon>
        <taxon>Geothermobacter</taxon>
    </lineage>
</organism>
<feature type="transmembrane region" description="Helical" evidence="8">
    <location>
        <begin position="60"/>
        <end position="80"/>
    </location>
</feature>
<evidence type="ECO:0000256" key="7">
    <source>
        <dbReference type="RuleBase" id="RU000320"/>
    </source>
</evidence>
<dbReference type="PANTHER" id="PTHR42682">
    <property type="entry name" value="HYDROGENASE-4 COMPONENT F"/>
    <property type="match status" value="1"/>
</dbReference>
<dbReference type="GO" id="GO:0005886">
    <property type="term" value="C:plasma membrane"/>
    <property type="evidence" value="ECO:0007669"/>
    <property type="project" value="UniProtKB-SubCell"/>
</dbReference>